<gene>
    <name evidence="2" type="ORF">NDU88_002311</name>
</gene>
<comment type="caution">
    <text evidence="2">The sequence shown here is derived from an EMBL/GenBank/DDBJ whole genome shotgun (WGS) entry which is preliminary data.</text>
</comment>
<keyword evidence="3" id="KW-1185">Reference proteome</keyword>
<sequence length="93" mass="10373">MGRPRRYGLESGRPRETSGDSVLDPEVLCPSPGKMDGDALARLFKEPTQPGRRATTGGVQEPDDSVTQEDEPRRLLHLGARNQEDEPRRLLHL</sequence>
<feature type="compositionally biased region" description="Basic and acidic residues" evidence="1">
    <location>
        <begin position="82"/>
        <end position="93"/>
    </location>
</feature>
<reference evidence="2" key="1">
    <citation type="journal article" date="2022" name="bioRxiv">
        <title>Sequencing and chromosome-scale assembly of the giantPleurodeles waltlgenome.</title>
        <authorList>
            <person name="Brown T."/>
            <person name="Elewa A."/>
            <person name="Iarovenko S."/>
            <person name="Subramanian E."/>
            <person name="Araus A.J."/>
            <person name="Petzold A."/>
            <person name="Susuki M."/>
            <person name="Suzuki K.-i.T."/>
            <person name="Hayashi T."/>
            <person name="Toyoda A."/>
            <person name="Oliveira C."/>
            <person name="Osipova E."/>
            <person name="Leigh N.D."/>
            <person name="Simon A."/>
            <person name="Yun M.H."/>
        </authorList>
    </citation>
    <scope>NUCLEOTIDE SEQUENCE</scope>
    <source>
        <strain evidence="2">20211129_DDA</strain>
        <tissue evidence="2">Liver</tissue>
    </source>
</reference>
<evidence type="ECO:0000313" key="2">
    <source>
        <dbReference type="EMBL" id="KAJ1170434.1"/>
    </source>
</evidence>
<dbReference type="EMBL" id="JANPWB010000007">
    <property type="protein sequence ID" value="KAJ1170434.1"/>
    <property type="molecule type" value="Genomic_DNA"/>
</dbReference>
<feature type="compositionally biased region" description="Basic and acidic residues" evidence="1">
    <location>
        <begin position="35"/>
        <end position="45"/>
    </location>
</feature>
<accession>A0AAV7T1R7</accession>
<evidence type="ECO:0000313" key="3">
    <source>
        <dbReference type="Proteomes" id="UP001066276"/>
    </source>
</evidence>
<proteinExistence type="predicted"/>
<evidence type="ECO:0000256" key="1">
    <source>
        <dbReference type="SAM" id="MobiDB-lite"/>
    </source>
</evidence>
<dbReference type="Proteomes" id="UP001066276">
    <property type="component" value="Chromosome 4_1"/>
</dbReference>
<name>A0AAV7T1R7_PLEWA</name>
<feature type="region of interest" description="Disordered" evidence="1">
    <location>
        <begin position="1"/>
        <end position="93"/>
    </location>
</feature>
<protein>
    <submittedName>
        <fullName evidence="2">Uncharacterized protein</fullName>
    </submittedName>
</protein>
<organism evidence="2 3">
    <name type="scientific">Pleurodeles waltl</name>
    <name type="common">Iberian ribbed newt</name>
    <dbReference type="NCBI Taxonomy" id="8319"/>
    <lineage>
        <taxon>Eukaryota</taxon>
        <taxon>Metazoa</taxon>
        <taxon>Chordata</taxon>
        <taxon>Craniata</taxon>
        <taxon>Vertebrata</taxon>
        <taxon>Euteleostomi</taxon>
        <taxon>Amphibia</taxon>
        <taxon>Batrachia</taxon>
        <taxon>Caudata</taxon>
        <taxon>Salamandroidea</taxon>
        <taxon>Salamandridae</taxon>
        <taxon>Pleurodelinae</taxon>
        <taxon>Pleurodeles</taxon>
    </lineage>
</organism>
<dbReference type="AlphaFoldDB" id="A0AAV7T1R7"/>